<dbReference type="AlphaFoldDB" id="A0A3N7GYR9"/>
<accession>A0A3N7GYR9</accession>
<dbReference type="EMBL" id="CM009304">
    <property type="protein sequence ID" value="RQP00572.1"/>
    <property type="molecule type" value="Genomic_DNA"/>
</dbReference>
<dbReference type="PANTHER" id="PTHR31286">
    <property type="entry name" value="GLYCINE-RICH CELL WALL STRUCTURAL PROTEIN 1.8-LIKE"/>
    <property type="match status" value="1"/>
</dbReference>
<organism evidence="1 2">
    <name type="scientific">Populus trichocarpa</name>
    <name type="common">Western balsam poplar</name>
    <name type="synonym">Populus balsamifera subsp. trichocarpa</name>
    <dbReference type="NCBI Taxonomy" id="3694"/>
    <lineage>
        <taxon>Eukaryota</taxon>
        <taxon>Viridiplantae</taxon>
        <taxon>Streptophyta</taxon>
        <taxon>Embryophyta</taxon>
        <taxon>Tracheophyta</taxon>
        <taxon>Spermatophyta</taxon>
        <taxon>Magnoliopsida</taxon>
        <taxon>eudicotyledons</taxon>
        <taxon>Gunneridae</taxon>
        <taxon>Pentapetalae</taxon>
        <taxon>rosids</taxon>
        <taxon>fabids</taxon>
        <taxon>Malpighiales</taxon>
        <taxon>Salicaceae</taxon>
        <taxon>Saliceae</taxon>
        <taxon>Populus</taxon>
    </lineage>
</organism>
<gene>
    <name evidence="1" type="ORF">POPTR_015G040150</name>
</gene>
<dbReference type="Proteomes" id="UP000006729">
    <property type="component" value="Chromosome 15"/>
</dbReference>
<dbReference type="PANTHER" id="PTHR31286:SF99">
    <property type="entry name" value="DUF4283 DOMAIN-CONTAINING PROTEIN"/>
    <property type="match status" value="1"/>
</dbReference>
<evidence type="ECO:0000313" key="2">
    <source>
        <dbReference type="Proteomes" id="UP000006729"/>
    </source>
</evidence>
<evidence type="ECO:0000313" key="1">
    <source>
        <dbReference type="EMBL" id="RQP00572.1"/>
    </source>
</evidence>
<protein>
    <submittedName>
        <fullName evidence="1">Uncharacterized protein</fullName>
    </submittedName>
</protein>
<proteinExistence type="predicted"/>
<dbReference type="InterPro" id="IPR040256">
    <property type="entry name" value="At4g02000-like"/>
</dbReference>
<reference evidence="1 2" key="1">
    <citation type="journal article" date="2006" name="Science">
        <title>The genome of black cottonwood, Populus trichocarpa (Torr. &amp; Gray).</title>
        <authorList>
            <person name="Tuskan G.A."/>
            <person name="Difazio S."/>
            <person name="Jansson S."/>
            <person name="Bohlmann J."/>
            <person name="Grigoriev I."/>
            <person name="Hellsten U."/>
            <person name="Putnam N."/>
            <person name="Ralph S."/>
            <person name="Rombauts S."/>
            <person name="Salamov A."/>
            <person name="Schein J."/>
            <person name="Sterck L."/>
            <person name="Aerts A."/>
            <person name="Bhalerao R.R."/>
            <person name="Bhalerao R.P."/>
            <person name="Blaudez D."/>
            <person name="Boerjan W."/>
            <person name="Brun A."/>
            <person name="Brunner A."/>
            <person name="Busov V."/>
            <person name="Campbell M."/>
            <person name="Carlson J."/>
            <person name="Chalot M."/>
            <person name="Chapman J."/>
            <person name="Chen G.L."/>
            <person name="Cooper D."/>
            <person name="Coutinho P.M."/>
            <person name="Couturier J."/>
            <person name="Covert S."/>
            <person name="Cronk Q."/>
            <person name="Cunningham R."/>
            <person name="Davis J."/>
            <person name="Degroeve S."/>
            <person name="Dejardin A."/>
            <person name="Depamphilis C."/>
            <person name="Detter J."/>
            <person name="Dirks B."/>
            <person name="Dubchak I."/>
            <person name="Duplessis S."/>
            <person name="Ehlting J."/>
            <person name="Ellis B."/>
            <person name="Gendler K."/>
            <person name="Goodstein D."/>
            <person name="Gribskov M."/>
            <person name="Grimwood J."/>
            <person name="Groover A."/>
            <person name="Gunter L."/>
            <person name="Hamberger B."/>
            <person name="Heinze B."/>
            <person name="Helariutta Y."/>
            <person name="Henrissat B."/>
            <person name="Holligan D."/>
            <person name="Holt R."/>
            <person name="Huang W."/>
            <person name="Islam-Faridi N."/>
            <person name="Jones S."/>
            <person name="Jones-Rhoades M."/>
            <person name="Jorgensen R."/>
            <person name="Joshi C."/>
            <person name="Kangasjarvi J."/>
            <person name="Karlsson J."/>
            <person name="Kelleher C."/>
            <person name="Kirkpatrick R."/>
            <person name="Kirst M."/>
            <person name="Kohler A."/>
            <person name="Kalluri U."/>
            <person name="Larimer F."/>
            <person name="Leebens-Mack J."/>
            <person name="Leple J.C."/>
            <person name="Locascio P."/>
            <person name="Lou Y."/>
            <person name="Lucas S."/>
            <person name="Martin F."/>
            <person name="Montanini B."/>
            <person name="Napoli C."/>
            <person name="Nelson D.R."/>
            <person name="Nelson C."/>
            <person name="Nieminen K."/>
            <person name="Nilsson O."/>
            <person name="Pereda V."/>
            <person name="Peter G."/>
            <person name="Philippe R."/>
            <person name="Pilate G."/>
            <person name="Poliakov A."/>
            <person name="Razumovskaya J."/>
            <person name="Richardson P."/>
            <person name="Rinaldi C."/>
            <person name="Ritland K."/>
            <person name="Rouze P."/>
            <person name="Ryaboy D."/>
            <person name="Schmutz J."/>
            <person name="Schrader J."/>
            <person name="Segerman B."/>
            <person name="Shin H."/>
            <person name="Siddiqui A."/>
            <person name="Sterky F."/>
            <person name="Terry A."/>
            <person name="Tsai C.J."/>
            <person name="Uberbacher E."/>
            <person name="Unneberg P."/>
            <person name="Vahala J."/>
            <person name="Wall K."/>
            <person name="Wessler S."/>
            <person name="Yang G."/>
            <person name="Yin T."/>
            <person name="Douglas C."/>
            <person name="Marra M."/>
            <person name="Sandberg G."/>
            <person name="Van de Peer Y."/>
            <person name="Rokhsar D."/>
        </authorList>
    </citation>
    <scope>NUCLEOTIDE SEQUENCE [LARGE SCALE GENOMIC DNA]</scope>
    <source>
        <strain evidence="2">cv. Nisqually</strain>
    </source>
</reference>
<dbReference type="InParanoid" id="A0A3N7GYR9"/>
<name>A0A3N7GYR9_POPTR</name>
<keyword evidence="2" id="KW-1185">Reference proteome</keyword>
<sequence length="125" mass="14267">MIADHYLTARQWHLSFDPFKATIGKVAVWVRPPDLEMEYYDTSVLWKIENHIDRNLKIDRTISIGSRGNYARTCVEVDLTKPLLSKSKFRGGRLDRPGQSAIQTEIPRVADQSSSAYKSLVITLC</sequence>